<dbReference type="Pfam" id="PF00392">
    <property type="entry name" value="GntR"/>
    <property type="match status" value="1"/>
</dbReference>
<keyword evidence="4" id="KW-0804">Transcription</keyword>
<dbReference type="InterPro" id="IPR025997">
    <property type="entry name" value="SBP_2_dom"/>
</dbReference>
<keyword evidence="7" id="KW-1185">Reference proteome</keyword>
<dbReference type="SUPFAM" id="SSF53822">
    <property type="entry name" value="Periplasmic binding protein-like I"/>
    <property type="match status" value="1"/>
</dbReference>
<organism evidence="6 7">
    <name type="scientific">Lacticaseibacillus camelliae DSM 22697 = JCM 13995</name>
    <dbReference type="NCBI Taxonomy" id="1423730"/>
    <lineage>
        <taxon>Bacteria</taxon>
        <taxon>Bacillati</taxon>
        <taxon>Bacillota</taxon>
        <taxon>Bacilli</taxon>
        <taxon>Lactobacillales</taxon>
        <taxon>Lactobacillaceae</taxon>
        <taxon>Lacticaseibacillus</taxon>
    </lineage>
</organism>
<sequence length="370" mass="41196">MSYQPKYIQIYRRLKANIATGTTQTLPSEKELTEVYSVSRVTIRKALALLREEHLIESGSGMRTRILARPATSEAGTGARTLAGGKQIAFVLSGFADSYGAQLIRTFQAQVAARGFIPIIRLSNESQHDEAVIVKSLIAEGVSGLVIMPVEGESENKGLLAADFIETPVVIIDRRIGDYPLPFVGTDNFKISRTITRMLLDMGHRNILFLVHRGARNTAIQDRIRGIQTAYREIDRRVSAEAWLSVETNFDSHDQNTEMLSRESQKINRRLNSSRPFTCVMALDFSSANLFSIALSAADQPVSRLGGIAFDGLPYQTSRLNFNRIQQDETHIMTKALDLLDDQMNNPPLPAHEVLVDALYIDNHSIQPLN</sequence>
<dbReference type="Gene3D" id="1.10.10.10">
    <property type="entry name" value="Winged helix-like DNA-binding domain superfamily/Winged helix DNA-binding domain"/>
    <property type="match status" value="1"/>
</dbReference>
<keyword evidence="1" id="KW-0678">Repressor</keyword>
<feature type="domain" description="HTH gntR-type" evidence="5">
    <location>
        <begin position="4"/>
        <end position="69"/>
    </location>
</feature>
<evidence type="ECO:0000313" key="7">
    <source>
        <dbReference type="Proteomes" id="UP000050865"/>
    </source>
</evidence>
<gene>
    <name evidence="6" type="ORF">FC75_GL002029</name>
</gene>
<evidence type="ECO:0000256" key="4">
    <source>
        <dbReference type="ARBA" id="ARBA00023163"/>
    </source>
</evidence>
<keyword evidence="2" id="KW-0805">Transcription regulation</keyword>
<comment type="caution">
    <text evidence="6">The sequence shown here is derived from an EMBL/GenBank/DDBJ whole genome shotgun (WGS) entry which is preliminary data.</text>
</comment>
<evidence type="ECO:0000259" key="5">
    <source>
        <dbReference type="PROSITE" id="PS50949"/>
    </source>
</evidence>
<name>A0A0R2FBW4_9LACO</name>
<dbReference type="InterPro" id="IPR036390">
    <property type="entry name" value="WH_DNA-bd_sf"/>
</dbReference>
<dbReference type="GO" id="GO:0003700">
    <property type="term" value="F:DNA-binding transcription factor activity"/>
    <property type="evidence" value="ECO:0007669"/>
    <property type="project" value="InterPro"/>
</dbReference>
<evidence type="ECO:0000313" key="6">
    <source>
        <dbReference type="EMBL" id="KRN25896.1"/>
    </source>
</evidence>
<dbReference type="Gene3D" id="3.40.50.2300">
    <property type="match status" value="2"/>
</dbReference>
<dbReference type="SUPFAM" id="SSF46785">
    <property type="entry name" value="Winged helix' DNA-binding domain"/>
    <property type="match status" value="1"/>
</dbReference>
<dbReference type="InterPro" id="IPR028082">
    <property type="entry name" value="Peripla_BP_I"/>
</dbReference>
<dbReference type="CDD" id="cd06267">
    <property type="entry name" value="PBP1_LacI_sugar_binding-like"/>
    <property type="match status" value="1"/>
</dbReference>
<dbReference type="Pfam" id="PF13407">
    <property type="entry name" value="Peripla_BP_4"/>
    <property type="match status" value="1"/>
</dbReference>
<dbReference type="PATRIC" id="fig|1423730.4.peg.2110"/>
<dbReference type="GO" id="GO:0000976">
    <property type="term" value="F:transcription cis-regulatory region binding"/>
    <property type="evidence" value="ECO:0007669"/>
    <property type="project" value="TreeGrafter"/>
</dbReference>
<dbReference type="AlphaFoldDB" id="A0A0R2FBW4"/>
<dbReference type="PANTHER" id="PTHR30146:SF95">
    <property type="entry name" value="RIBOSE OPERON REPRESSOR"/>
    <property type="match status" value="1"/>
</dbReference>
<reference evidence="6 7" key="1">
    <citation type="journal article" date="2015" name="Genome Announc.">
        <title>Expanding the biotechnology potential of lactobacilli through comparative genomics of 213 strains and associated genera.</title>
        <authorList>
            <person name="Sun Z."/>
            <person name="Harris H.M."/>
            <person name="McCann A."/>
            <person name="Guo C."/>
            <person name="Argimon S."/>
            <person name="Zhang W."/>
            <person name="Yang X."/>
            <person name="Jeffery I.B."/>
            <person name="Cooney J.C."/>
            <person name="Kagawa T.F."/>
            <person name="Liu W."/>
            <person name="Song Y."/>
            <person name="Salvetti E."/>
            <person name="Wrobel A."/>
            <person name="Rasinkangas P."/>
            <person name="Parkhill J."/>
            <person name="Rea M.C."/>
            <person name="O'Sullivan O."/>
            <person name="Ritari J."/>
            <person name="Douillard F.P."/>
            <person name="Paul Ross R."/>
            <person name="Yang R."/>
            <person name="Briner A.E."/>
            <person name="Felis G.E."/>
            <person name="de Vos W.M."/>
            <person name="Barrangou R."/>
            <person name="Klaenhammer T.R."/>
            <person name="Caufield P.W."/>
            <person name="Cui Y."/>
            <person name="Zhang H."/>
            <person name="O'Toole P.W."/>
        </authorList>
    </citation>
    <scope>NUCLEOTIDE SEQUENCE [LARGE SCALE GENOMIC DNA]</scope>
    <source>
        <strain evidence="6 7">DSM 22697</strain>
    </source>
</reference>
<evidence type="ECO:0000256" key="3">
    <source>
        <dbReference type="ARBA" id="ARBA00023125"/>
    </source>
</evidence>
<dbReference type="PANTHER" id="PTHR30146">
    <property type="entry name" value="LACI-RELATED TRANSCRIPTIONAL REPRESSOR"/>
    <property type="match status" value="1"/>
</dbReference>
<dbReference type="PRINTS" id="PR00035">
    <property type="entry name" value="HTHGNTR"/>
</dbReference>
<evidence type="ECO:0000256" key="2">
    <source>
        <dbReference type="ARBA" id="ARBA00023015"/>
    </source>
</evidence>
<protein>
    <recommendedName>
        <fullName evidence="5">HTH gntR-type domain-containing protein</fullName>
    </recommendedName>
</protein>
<dbReference type="InterPro" id="IPR000524">
    <property type="entry name" value="Tscrpt_reg_HTH_GntR"/>
</dbReference>
<dbReference type="PROSITE" id="PS50949">
    <property type="entry name" value="HTH_GNTR"/>
    <property type="match status" value="1"/>
</dbReference>
<proteinExistence type="predicted"/>
<dbReference type="InterPro" id="IPR036388">
    <property type="entry name" value="WH-like_DNA-bd_sf"/>
</dbReference>
<keyword evidence="3" id="KW-0238">DNA-binding</keyword>
<dbReference type="Proteomes" id="UP000050865">
    <property type="component" value="Unassembled WGS sequence"/>
</dbReference>
<dbReference type="EMBL" id="AYZJ01000002">
    <property type="protein sequence ID" value="KRN25896.1"/>
    <property type="molecule type" value="Genomic_DNA"/>
</dbReference>
<dbReference type="SMART" id="SM00345">
    <property type="entry name" value="HTH_GNTR"/>
    <property type="match status" value="1"/>
</dbReference>
<accession>A0A0R2FBW4</accession>
<dbReference type="RefSeq" id="WP_056988665.1">
    <property type="nucleotide sequence ID" value="NZ_AYZJ01000002.1"/>
</dbReference>
<dbReference type="STRING" id="1423730.FC75_GL002029"/>
<dbReference type="CDD" id="cd07377">
    <property type="entry name" value="WHTH_GntR"/>
    <property type="match status" value="1"/>
</dbReference>
<evidence type="ECO:0000256" key="1">
    <source>
        <dbReference type="ARBA" id="ARBA00022491"/>
    </source>
</evidence>